<feature type="transmembrane region" description="Helical" evidence="1">
    <location>
        <begin position="969"/>
        <end position="988"/>
    </location>
</feature>
<keyword evidence="1" id="KW-1133">Transmembrane helix</keyword>
<dbReference type="RefSeq" id="WP_183857540.1">
    <property type="nucleotide sequence ID" value="NZ_JACHOO010000006.1"/>
</dbReference>
<accession>A0A7W9FNY5</accession>
<dbReference type="Proteomes" id="UP000523821">
    <property type="component" value="Unassembled WGS sequence"/>
</dbReference>
<evidence type="ECO:0000313" key="3">
    <source>
        <dbReference type="Proteomes" id="UP000523821"/>
    </source>
</evidence>
<evidence type="ECO:0000313" key="2">
    <source>
        <dbReference type="EMBL" id="MBB5754125.1"/>
    </source>
</evidence>
<feature type="transmembrane region" description="Helical" evidence="1">
    <location>
        <begin position="920"/>
        <end position="941"/>
    </location>
</feature>
<feature type="transmembrane region" description="Helical" evidence="1">
    <location>
        <begin position="337"/>
        <end position="356"/>
    </location>
</feature>
<dbReference type="Gene3D" id="3.30.2090.10">
    <property type="entry name" value="Multidrug efflux transporter AcrB TolC docking domain, DN and DC subdomains"/>
    <property type="match status" value="2"/>
</dbReference>
<dbReference type="Gene3D" id="1.20.1640.10">
    <property type="entry name" value="Multidrug efflux transporter AcrB transmembrane domain"/>
    <property type="match status" value="2"/>
</dbReference>
<comment type="caution">
    <text evidence="2">The sequence shown here is derived from an EMBL/GenBank/DDBJ whole genome shotgun (WGS) entry which is preliminary data.</text>
</comment>
<dbReference type="PRINTS" id="PR00702">
    <property type="entry name" value="ACRIFLAVINRP"/>
</dbReference>
<dbReference type="InterPro" id="IPR001036">
    <property type="entry name" value="Acrflvin-R"/>
</dbReference>
<feature type="transmembrane region" description="Helical" evidence="1">
    <location>
        <begin position="465"/>
        <end position="488"/>
    </location>
</feature>
<name>A0A7W9FNY5_9HYPH</name>
<dbReference type="GO" id="GO:0042910">
    <property type="term" value="F:xenobiotic transmembrane transporter activity"/>
    <property type="evidence" value="ECO:0007669"/>
    <property type="project" value="TreeGrafter"/>
</dbReference>
<gene>
    <name evidence="2" type="ORF">GGQ63_003200</name>
</gene>
<dbReference type="Gene3D" id="3.30.70.1440">
    <property type="entry name" value="Multidrug efflux transporter AcrB pore domain"/>
    <property type="match status" value="1"/>
</dbReference>
<dbReference type="GO" id="GO:0005886">
    <property type="term" value="C:plasma membrane"/>
    <property type="evidence" value="ECO:0007669"/>
    <property type="project" value="TreeGrafter"/>
</dbReference>
<protein>
    <submittedName>
        <fullName evidence="2">Multidrug efflux pump subunit AcrB</fullName>
    </submittedName>
</protein>
<dbReference type="SUPFAM" id="SSF82714">
    <property type="entry name" value="Multidrug efflux transporter AcrB TolC docking domain, DN and DC subdomains"/>
    <property type="match status" value="2"/>
</dbReference>
<feature type="transmembrane region" description="Helical" evidence="1">
    <location>
        <begin position="430"/>
        <end position="453"/>
    </location>
</feature>
<evidence type="ECO:0000256" key="1">
    <source>
        <dbReference type="SAM" id="Phobius"/>
    </source>
</evidence>
<feature type="transmembrane region" description="Helical" evidence="1">
    <location>
        <begin position="867"/>
        <end position="887"/>
    </location>
</feature>
<dbReference type="PANTHER" id="PTHR32063">
    <property type="match status" value="1"/>
</dbReference>
<keyword evidence="1" id="KW-0812">Transmembrane</keyword>
<dbReference type="EMBL" id="JACHOO010000006">
    <property type="protein sequence ID" value="MBB5754125.1"/>
    <property type="molecule type" value="Genomic_DNA"/>
</dbReference>
<dbReference type="AlphaFoldDB" id="A0A7W9FNY5"/>
<sequence>MTRFNVSAFAVRHPALILFSILMIAAAGALSYLNLGRAEDPSFVIKVMNVSAFWPGATADEMQRLVADPIEKTLQEAPEFDRVRTYTAPGAAYLQLQLRDSADPAQVPDYWYQVRKRVGDMAASLPSGVLGPFFNDEFGDVDSALYTLTAEGAAPRALKDEAEAIRQRLLEIAAVEKVRFYGVEDEKIFVEFSHRKLATLGITPQAIFDSIARQNAVVASGAIDTAADRVALRVTGALDGPAALAAVPVEANGRSVRLGDIATIGRGYADPPSYLVRQQGREAVAIGVVMRKGENILSLGDALAAATAEIRADLPVGFELTQIADQAHVVSESVGEFLHVFVEALAIVLLVSFLSLGWRTGIVVALAVPLVLALVMVVMDLMGMSLERITLGALIIALGLLVDDAIIAVESMVVRMEEGWDRVSAAGYAWTATAFPMLTGTLVTAAGFLPVGFARSTTSEYAGGIFWVVAIALVASWIVAVVFTPYLGMKLLPDFAKRSEGRKAAAGHHADGLYETRPYRALRAAVRWCVGHRVAVTLVTVLLFAGSVYAFGFVQQQFFPSSTRPELTVDIRLPEGSSFKATEAAVARFEKTVAADPEILTSTAYLGGGAPRFFLTMNPELPKANYAVFVLQTADQQARERVKARLEHFVAEGGLPEARMRIARLALGPPVGFPVQFRVVGPDPATVRPIAEAVRGVMAGDPNLVDPNLDWNERVKSVRLVIDQERVRALGLTPAEIGQTLETLLSGHTVTEIRDGIERIGVVARAVAEERLDLDRLPDLTITSRDGRPIPLSQVARLDYGFEEPILWRQNRETFITARADVVPGIQPPVASAAVWQKLGAIRANLPMGARIEIGGDAEESGRANGAIAKVFPAMILVMLTLLMIQLQSFSRIALVLATAPLGLIGAAAALLVFDQPFGFVALLGVIALAGMIMRNTVILVDQIAREQASGADPFTAVVDAAIHRARPVLLTALAAILAMIPLSRNLFWGPMAFAIMGGLAVATVLTLLFVPALYALWYRIRPPVATAAGAERGAPRLLAGPQLAVPAE</sequence>
<dbReference type="SUPFAM" id="SSF82866">
    <property type="entry name" value="Multidrug efflux transporter AcrB transmembrane domain"/>
    <property type="match status" value="2"/>
</dbReference>
<reference evidence="2 3" key="1">
    <citation type="submission" date="2020-08" db="EMBL/GenBank/DDBJ databases">
        <title>Genomic Encyclopedia of Type Strains, Phase IV (KMG-IV): sequencing the most valuable type-strain genomes for metagenomic binning, comparative biology and taxonomic classification.</title>
        <authorList>
            <person name="Goeker M."/>
        </authorList>
    </citation>
    <scope>NUCLEOTIDE SEQUENCE [LARGE SCALE GENOMIC DNA]</scope>
    <source>
        <strain evidence="2 3">DSM 16268</strain>
    </source>
</reference>
<dbReference type="Pfam" id="PF00873">
    <property type="entry name" value="ACR_tran"/>
    <property type="match status" value="1"/>
</dbReference>
<feature type="transmembrane region" description="Helical" evidence="1">
    <location>
        <begin position="894"/>
        <end position="914"/>
    </location>
</feature>
<organism evidence="2 3">
    <name type="scientific">Prosthecomicrobium pneumaticum</name>
    <dbReference type="NCBI Taxonomy" id="81895"/>
    <lineage>
        <taxon>Bacteria</taxon>
        <taxon>Pseudomonadati</taxon>
        <taxon>Pseudomonadota</taxon>
        <taxon>Alphaproteobacteria</taxon>
        <taxon>Hyphomicrobiales</taxon>
        <taxon>Kaistiaceae</taxon>
        <taxon>Prosthecomicrobium</taxon>
    </lineage>
</organism>
<keyword evidence="1" id="KW-0472">Membrane</keyword>
<feature type="transmembrane region" description="Helical" evidence="1">
    <location>
        <begin position="994"/>
        <end position="1018"/>
    </location>
</feature>
<dbReference type="PANTHER" id="PTHR32063:SF18">
    <property type="entry name" value="CATION EFFLUX SYSTEM PROTEIN"/>
    <property type="match status" value="1"/>
</dbReference>
<keyword evidence="3" id="KW-1185">Reference proteome</keyword>
<feature type="transmembrane region" description="Helical" evidence="1">
    <location>
        <begin position="363"/>
        <end position="383"/>
    </location>
</feature>
<proteinExistence type="predicted"/>
<dbReference type="Gene3D" id="3.30.70.1320">
    <property type="entry name" value="Multidrug efflux transporter AcrB pore domain like"/>
    <property type="match status" value="1"/>
</dbReference>
<dbReference type="SUPFAM" id="SSF82693">
    <property type="entry name" value="Multidrug efflux transporter AcrB pore domain, PN1, PN2, PC1 and PC2 subdomains"/>
    <property type="match status" value="2"/>
</dbReference>
<feature type="transmembrane region" description="Helical" evidence="1">
    <location>
        <begin position="389"/>
        <end position="409"/>
    </location>
</feature>
<feature type="transmembrane region" description="Helical" evidence="1">
    <location>
        <begin position="534"/>
        <end position="554"/>
    </location>
</feature>
<dbReference type="Gene3D" id="3.30.70.1430">
    <property type="entry name" value="Multidrug efflux transporter AcrB pore domain"/>
    <property type="match status" value="2"/>
</dbReference>
<dbReference type="InterPro" id="IPR027463">
    <property type="entry name" value="AcrB_DN_DC_subdom"/>
</dbReference>